<dbReference type="Proteomes" id="UP000310066">
    <property type="component" value="Unassembled WGS sequence"/>
</dbReference>
<evidence type="ECO:0000313" key="4">
    <source>
        <dbReference type="Proteomes" id="UP000310066"/>
    </source>
</evidence>
<evidence type="ECO:0000313" key="5">
    <source>
        <dbReference type="Proteomes" id="UP001175353"/>
    </source>
</evidence>
<protein>
    <submittedName>
        <fullName evidence="3">Uncharacterized protein</fullName>
    </submittedName>
</protein>
<organism evidence="3 4">
    <name type="scientific">Friedmanniomyces endolithicus</name>
    <dbReference type="NCBI Taxonomy" id="329885"/>
    <lineage>
        <taxon>Eukaryota</taxon>
        <taxon>Fungi</taxon>
        <taxon>Dikarya</taxon>
        <taxon>Ascomycota</taxon>
        <taxon>Pezizomycotina</taxon>
        <taxon>Dothideomycetes</taxon>
        <taxon>Dothideomycetidae</taxon>
        <taxon>Mycosphaerellales</taxon>
        <taxon>Teratosphaeriaceae</taxon>
        <taxon>Friedmanniomyces</taxon>
    </lineage>
</organism>
<dbReference type="Proteomes" id="UP001175353">
    <property type="component" value="Unassembled WGS sequence"/>
</dbReference>
<proteinExistence type="predicted"/>
<name>A0A4U0UJP6_9PEZI</name>
<accession>A0A4U0UJP6</accession>
<keyword evidence="5" id="KW-1185">Reference proteome</keyword>
<feature type="region of interest" description="Disordered" evidence="1">
    <location>
        <begin position="1"/>
        <end position="30"/>
    </location>
</feature>
<feature type="compositionally biased region" description="Basic and acidic residues" evidence="1">
    <location>
        <begin position="103"/>
        <end position="113"/>
    </location>
</feature>
<reference evidence="2" key="2">
    <citation type="submission" date="2023-06" db="EMBL/GenBank/DDBJ databases">
        <title>Black Yeasts Isolated from many extreme environments.</title>
        <authorList>
            <person name="Coleine C."/>
            <person name="Stajich J.E."/>
            <person name="Selbmann L."/>
        </authorList>
    </citation>
    <scope>NUCLEOTIDE SEQUENCE</scope>
    <source>
        <strain evidence="2">CCFEE 5200</strain>
    </source>
</reference>
<feature type="compositionally biased region" description="Basic and acidic residues" evidence="1">
    <location>
        <begin position="75"/>
        <end position="87"/>
    </location>
</feature>
<sequence>MSISADDATQQTIQKTLSTSRMEDPSSGVGAECSRCEASFSDRYLMVDHLGAHHDINRGLLRLQTEPNATPRVKFQTEEQDRRDDFRQKRRSPSNRDILAVRNAERAGIEKRQRAAMSPQTSMLDPSQTGPYVSGMQKNTAAAQSETANVEPAIPVAASDIAVTEGGSVAPTATGDSSNDTIGSLNTSLTHERMAEFRGAFEGNEELAEWLGSWTSSMEERIPRTVRSVGPSINNKLRSGSAHFTQDELLVALRQLEKDDVVELMASNDVNYVRLAVRQRRLRVRE</sequence>
<feature type="region of interest" description="Disordered" evidence="1">
    <location>
        <begin position="65"/>
        <end position="126"/>
    </location>
</feature>
<dbReference type="EMBL" id="NAJP01000065">
    <property type="protein sequence ID" value="TKA35824.1"/>
    <property type="molecule type" value="Genomic_DNA"/>
</dbReference>
<dbReference type="OrthoDB" id="3872771at2759"/>
<feature type="compositionally biased region" description="Polar residues" evidence="1">
    <location>
        <begin position="1"/>
        <end position="20"/>
    </location>
</feature>
<gene>
    <name evidence="3" type="ORF">B0A54_12269</name>
    <name evidence="2" type="ORF">LTR91_006015</name>
</gene>
<evidence type="ECO:0000313" key="2">
    <source>
        <dbReference type="EMBL" id="KAK0999220.1"/>
    </source>
</evidence>
<reference evidence="3 4" key="1">
    <citation type="submission" date="2017-03" db="EMBL/GenBank/DDBJ databases">
        <title>Genomes of endolithic fungi from Antarctica.</title>
        <authorList>
            <person name="Coleine C."/>
            <person name="Masonjones S."/>
            <person name="Stajich J.E."/>
        </authorList>
    </citation>
    <scope>NUCLEOTIDE SEQUENCE [LARGE SCALE GENOMIC DNA]</scope>
    <source>
        <strain evidence="3 4">CCFEE 5311</strain>
    </source>
</reference>
<dbReference type="AlphaFoldDB" id="A0A4U0UJP6"/>
<evidence type="ECO:0000256" key="1">
    <source>
        <dbReference type="SAM" id="MobiDB-lite"/>
    </source>
</evidence>
<dbReference type="EMBL" id="JAUJLE010000040">
    <property type="protein sequence ID" value="KAK0999220.1"/>
    <property type="molecule type" value="Genomic_DNA"/>
</dbReference>
<comment type="caution">
    <text evidence="3">The sequence shown here is derived from an EMBL/GenBank/DDBJ whole genome shotgun (WGS) entry which is preliminary data.</text>
</comment>
<evidence type="ECO:0000313" key="3">
    <source>
        <dbReference type="EMBL" id="TKA35824.1"/>
    </source>
</evidence>